<dbReference type="KEGG" id="sgm:GCM10017557_28340"/>
<evidence type="ECO:0000313" key="2">
    <source>
        <dbReference type="Proteomes" id="UP000516444"/>
    </source>
</evidence>
<reference evidence="1 2" key="1">
    <citation type="journal article" date="2014" name="Int. J. Syst. Evol. Microbiol.">
        <title>Complete genome sequence of Corynebacterium casei LMG S-19264T (=DSM 44701T), isolated from a smear-ripened cheese.</title>
        <authorList>
            <consortium name="US DOE Joint Genome Institute (JGI-PGF)"/>
            <person name="Walter F."/>
            <person name="Albersmeier A."/>
            <person name="Kalinowski J."/>
            <person name="Ruckert C."/>
        </authorList>
    </citation>
    <scope>NUCLEOTIDE SEQUENCE [LARGE SCALE GENOMIC DNA]</scope>
    <source>
        <strain evidence="1 2">JCM 4677</strain>
    </source>
</reference>
<dbReference type="EMBL" id="AP023440">
    <property type="protein sequence ID" value="BCL27975.1"/>
    <property type="molecule type" value="Genomic_DNA"/>
</dbReference>
<name>A0A7G1P4H7_9ACTN</name>
<organism evidence="1 2">
    <name type="scientific">Streptomyces aurantiacus</name>
    <dbReference type="NCBI Taxonomy" id="47760"/>
    <lineage>
        <taxon>Bacteria</taxon>
        <taxon>Bacillati</taxon>
        <taxon>Actinomycetota</taxon>
        <taxon>Actinomycetes</taxon>
        <taxon>Kitasatosporales</taxon>
        <taxon>Streptomycetaceae</taxon>
        <taxon>Streptomyces</taxon>
        <taxon>Streptomyces aurantiacus group</taxon>
    </lineage>
</organism>
<keyword evidence="2" id="KW-1185">Reference proteome</keyword>
<evidence type="ECO:0008006" key="3">
    <source>
        <dbReference type="Google" id="ProtNLM"/>
    </source>
</evidence>
<dbReference type="RefSeq" id="WP_055516722.1">
    <property type="nucleotide sequence ID" value="NZ_AP023440.1"/>
</dbReference>
<protein>
    <recommendedName>
        <fullName evidence="3">DUF2795 domain-containing protein</fullName>
    </recommendedName>
</protein>
<sequence>MADISPIDMQKALKGADYPANRDDLVALAKENGADDALVEKLSNTGTEQFDGPNEVQKAVFG</sequence>
<dbReference type="Pfam" id="PF11387">
    <property type="entry name" value="DUF2795"/>
    <property type="match status" value="1"/>
</dbReference>
<gene>
    <name evidence="1" type="ORF">GCM10017557_28340</name>
</gene>
<dbReference type="Proteomes" id="UP000516444">
    <property type="component" value="Chromosome"/>
</dbReference>
<dbReference type="OrthoDB" id="6161020at2"/>
<proteinExistence type="predicted"/>
<dbReference type="InterPro" id="IPR021527">
    <property type="entry name" value="DUF2795"/>
</dbReference>
<dbReference type="AlphaFoldDB" id="A0A7G1P4H7"/>
<accession>A0A7G1P4H7</accession>
<evidence type="ECO:0000313" key="1">
    <source>
        <dbReference type="EMBL" id="BCL27975.1"/>
    </source>
</evidence>